<dbReference type="SUPFAM" id="SSF55447">
    <property type="entry name" value="CO dehydrogenase flavoprotein C-terminal domain-like"/>
    <property type="match status" value="1"/>
</dbReference>
<keyword evidence="2" id="KW-0274">FAD</keyword>
<evidence type="ECO:0000256" key="1">
    <source>
        <dbReference type="ARBA" id="ARBA00022630"/>
    </source>
</evidence>
<reference evidence="5 6" key="2">
    <citation type="journal article" date="2016" name="Genome Announc.">
        <title>Complete Genome Sequences of Two Interactive Moderate Thermophiles, Paenibacillus napthalenovorans 32O-Y and Paenibacillus sp. 32O-W.</title>
        <authorList>
            <person name="Butler R.R.III."/>
            <person name="Wang J."/>
            <person name="Stark B.C."/>
            <person name="Pombert J.F."/>
        </authorList>
    </citation>
    <scope>NUCLEOTIDE SEQUENCE [LARGE SCALE GENOMIC DNA]</scope>
    <source>
        <strain evidence="5 6">32O-Y</strain>
    </source>
</reference>
<dbReference type="InterPro" id="IPR016169">
    <property type="entry name" value="FAD-bd_PCMH_sub2"/>
</dbReference>
<dbReference type="InterPro" id="IPR005107">
    <property type="entry name" value="CO_DH_flav_C"/>
</dbReference>
<reference evidence="6" key="1">
    <citation type="submission" date="2015-12" db="EMBL/GenBank/DDBJ databases">
        <title>Complete genome sequences of two moderately thermophilic Paenibacillus species.</title>
        <authorList>
            <person name="Butler R.III."/>
            <person name="Wang J."/>
            <person name="Stark B.C."/>
            <person name="Pombert J.-F."/>
        </authorList>
    </citation>
    <scope>NUCLEOTIDE SEQUENCE [LARGE SCALE GENOMIC DNA]</scope>
    <source>
        <strain evidence="6">32O-Y</strain>
    </source>
</reference>
<dbReference type="InterPro" id="IPR016167">
    <property type="entry name" value="FAD-bd_PCMH_sub1"/>
</dbReference>
<proteinExistence type="predicted"/>
<dbReference type="Gene3D" id="3.30.390.50">
    <property type="entry name" value="CO dehydrogenase flavoprotein, C-terminal domain"/>
    <property type="match status" value="1"/>
</dbReference>
<gene>
    <name evidence="5" type="ORF">IJ22_27230</name>
</gene>
<protein>
    <submittedName>
        <fullName evidence="5">Subunit alpha of 6-hydroxypseudooxynicotine dehydrogenase complex</fullName>
    </submittedName>
</protein>
<dbReference type="PANTHER" id="PTHR42659">
    <property type="entry name" value="XANTHINE DEHYDROGENASE SUBUNIT C-RELATED"/>
    <property type="match status" value="1"/>
</dbReference>
<feature type="domain" description="FAD-binding PCMH-type" evidence="4">
    <location>
        <begin position="1"/>
        <end position="177"/>
    </location>
</feature>
<dbReference type="FunFam" id="3.30.465.10:FF:000017">
    <property type="entry name" value="Xanthine dehydrogenase, FAD binding subunit"/>
    <property type="match status" value="1"/>
</dbReference>
<evidence type="ECO:0000256" key="2">
    <source>
        <dbReference type="ARBA" id="ARBA00022827"/>
    </source>
</evidence>
<dbReference type="OrthoDB" id="9774454at2"/>
<dbReference type="SMART" id="SM01092">
    <property type="entry name" value="CO_deh_flav_C"/>
    <property type="match status" value="1"/>
</dbReference>
<dbReference type="InterPro" id="IPR016166">
    <property type="entry name" value="FAD-bd_PCMH"/>
</dbReference>
<dbReference type="Proteomes" id="UP000061660">
    <property type="component" value="Chromosome"/>
</dbReference>
<keyword evidence="6" id="KW-1185">Reference proteome</keyword>
<dbReference type="InterPro" id="IPR036683">
    <property type="entry name" value="CO_DH_flav_C_dom_sf"/>
</dbReference>
<keyword evidence="3" id="KW-0560">Oxidoreductase</keyword>
<organism evidence="5 6">
    <name type="scientific">Paenibacillus naphthalenovorans</name>
    <dbReference type="NCBI Taxonomy" id="162209"/>
    <lineage>
        <taxon>Bacteria</taxon>
        <taxon>Bacillati</taxon>
        <taxon>Bacillota</taxon>
        <taxon>Bacilli</taxon>
        <taxon>Bacillales</taxon>
        <taxon>Paenibacillaceae</taxon>
        <taxon>Paenibacillus</taxon>
    </lineage>
</organism>
<evidence type="ECO:0000313" key="5">
    <source>
        <dbReference type="EMBL" id="ALS23096.1"/>
    </source>
</evidence>
<sequence>MKPAPFEYVVAHSVSEAIHALQKYGADSRIIAGGQSLLQEMNMRQTRPSYIVDINGITDLDYVRLTSDSLAIGALTRHRTIERSDLVESHCPILRKAAEHIAHFQIRNRGTIGGSLVQNAPGAEFGVVARLLDAEMVIAGPQGERTVPAAGFFQSHFTTVLNPNEMLTEIRFPLLSKTTGYAFLEVTRRHGHVPIVSAAATLDLDDKGTIIDVRVALGNVSGEGVPYRVRAVEKWRGLTFGHEWVEQLQKDIQAEVNPDEEADKQAAFVKQFSDIKGRRVSEIASAEYRKEAAAVLSGRALKMAYEQWKGVK</sequence>
<dbReference type="Pfam" id="PF00941">
    <property type="entry name" value="FAD_binding_5"/>
    <property type="match status" value="1"/>
</dbReference>
<evidence type="ECO:0000313" key="6">
    <source>
        <dbReference type="Proteomes" id="UP000061660"/>
    </source>
</evidence>
<dbReference type="Pfam" id="PF03450">
    <property type="entry name" value="CO_deh_flav_C"/>
    <property type="match status" value="1"/>
</dbReference>
<dbReference type="PROSITE" id="PS51387">
    <property type="entry name" value="FAD_PCMH"/>
    <property type="match status" value="1"/>
</dbReference>
<accession>A0A0U2UA63</accession>
<dbReference type="PANTHER" id="PTHR42659:SF2">
    <property type="entry name" value="XANTHINE DEHYDROGENASE SUBUNIT C-RELATED"/>
    <property type="match status" value="1"/>
</dbReference>
<dbReference type="GO" id="GO:0071949">
    <property type="term" value="F:FAD binding"/>
    <property type="evidence" value="ECO:0007669"/>
    <property type="project" value="InterPro"/>
</dbReference>
<dbReference type="AlphaFoldDB" id="A0A0U2UA63"/>
<dbReference type="STRING" id="162209.IJ22_27230"/>
<dbReference type="InterPro" id="IPR036318">
    <property type="entry name" value="FAD-bd_PCMH-like_sf"/>
</dbReference>
<name>A0A0U2UA63_9BACL</name>
<dbReference type="PATRIC" id="fig|162209.4.peg.2897"/>
<keyword evidence="1" id="KW-0285">Flavoprotein</keyword>
<evidence type="ECO:0000256" key="3">
    <source>
        <dbReference type="ARBA" id="ARBA00023002"/>
    </source>
</evidence>
<dbReference type="GO" id="GO:0016491">
    <property type="term" value="F:oxidoreductase activity"/>
    <property type="evidence" value="ECO:0007669"/>
    <property type="project" value="UniProtKB-KW"/>
</dbReference>
<dbReference type="Gene3D" id="3.30.465.10">
    <property type="match status" value="1"/>
</dbReference>
<dbReference type="EMBL" id="CP013652">
    <property type="protein sequence ID" value="ALS23096.1"/>
    <property type="molecule type" value="Genomic_DNA"/>
</dbReference>
<dbReference type="Gene3D" id="3.30.43.10">
    <property type="entry name" value="Uridine Diphospho-n-acetylenolpyruvylglucosamine Reductase, domain 2"/>
    <property type="match status" value="1"/>
</dbReference>
<evidence type="ECO:0000259" key="4">
    <source>
        <dbReference type="PROSITE" id="PS51387"/>
    </source>
</evidence>
<dbReference type="SUPFAM" id="SSF56176">
    <property type="entry name" value="FAD-binding/transporter-associated domain-like"/>
    <property type="match status" value="1"/>
</dbReference>
<dbReference type="InterPro" id="IPR051312">
    <property type="entry name" value="Diverse_Substr_Oxidored"/>
</dbReference>
<dbReference type="RefSeq" id="WP_062409150.1">
    <property type="nucleotide sequence ID" value="NZ_CP013652.1"/>
</dbReference>
<dbReference type="KEGG" id="pnp:IJ22_27230"/>
<dbReference type="InterPro" id="IPR002346">
    <property type="entry name" value="Mopterin_DH_FAD-bd"/>
</dbReference>